<evidence type="ECO:0000313" key="2">
    <source>
        <dbReference type="EMBL" id="WMS87428.1"/>
    </source>
</evidence>
<feature type="signal peptide" evidence="1">
    <location>
        <begin position="1"/>
        <end position="19"/>
    </location>
</feature>
<proteinExistence type="predicted"/>
<sequence length="101" mass="11386">MSKLIIYTIVCGLSIAINAAENKSQSTTVVQQTQLGLTIKGNQELPNILYIVPWKKGPGNDISPIQGRIVDEVYGPVDYNVFKRQIKLYREHQEQKSTPEQ</sequence>
<gene>
    <name evidence="2" type="ORF">Q9312_00520</name>
</gene>
<dbReference type="EMBL" id="CP133548">
    <property type="protein sequence ID" value="WMS87428.1"/>
    <property type="molecule type" value="Genomic_DNA"/>
</dbReference>
<feature type="chain" id="PRO_5041374859" evidence="1">
    <location>
        <begin position="20"/>
        <end position="101"/>
    </location>
</feature>
<keyword evidence="1" id="KW-0732">Signal</keyword>
<name>A0AA51X6S2_9GAMM</name>
<dbReference type="Proteomes" id="UP001239782">
    <property type="component" value="Chromosome"/>
</dbReference>
<accession>A0AA51X6S2</accession>
<organism evidence="2 3">
    <name type="scientific">Pleionea litopenaei</name>
    <dbReference type="NCBI Taxonomy" id="3070815"/>
    <lineage>
        <taxon>Bacteria</taxon>
        <taxon>Pseudomonadati</taxon>
        <taxon>Pseudomonadota</taxon>
        <taxon>Gammaproteobacteria</taxon>
        <taxon>Oceanospirillales</taxon>
        <taxon>Pleioneaceae</taxon>
        <taxon>Pleionea</taxon>
    </lineage>
</organism>
<dbReference type="KEGG" id="plei:Q9312_00520"/>
<reference evidence="2 3" key="1">
    <citation type="submission" date="2023-08" db="EMBL/GenBank/DDBJ databases">
        <title>Pleionea litopenaei sp. nov., isolated from stomach of juvenile Litopenaeus vannamei.</title>
        <authorList>
            <person name="Rho A.M."/>
            <person name="Hwang C.Y."/>
        </authorList>
    </citation>
    <scope>NUCLEOTIDE SEQUENCE [LARGE SCALE GENOMIC DNA]</scope>
    <source>
        <strain evidence="2 3">HL-JVS1</strain>
    </source>
</reference>
<protein>
    <submittedName>
        <fullName evidence="2">Uncharacterized protein</fullName>
    </submittedName>
</protein>
<evidence type="ECO:0000313" key="3">
    <source>
        <dbReference type="Proteomes" id="UP001239782"/>
    </source>
</evidence>
<evidence type="ECO:0000256" key="1">
    <source>
        <dbReference type="SAM" id="SignalP"/>
    </source>
</evidence>
<dbReference type="AlphaFoldDB" id="A0AA51X6S2"/>
<keyword evidence="3" id="KW-1185">Reference proteome</keyword>
<dbReference type="RefSeq" id="WP_309202571.1">
    <property type="nucleotide sequence ID" value="NZ_CP133548.1"/>
</dbReference>